<keyword evidence="1" id="KW-0614">Plasmid</keyword>
<organism evidence="1 2">
    <name type="scientific">Serratia liquefaciens</name>
    <dbReference type="NCBI Taxonomy" id="614"/>
    <lineage>
        <taxon>Bacteria</taxon>
        <taxon>Pseudomonadati</taxon>
        <taxon>Pseudomonadota</taxon>
        <taxon>Gammaproteobacteria</taxon>
        <taxon>Enterobacterales</taxon>
        <taxon>Yersiniaceae</taxon>
        <taxon>Serratia</taxon>
    </lineage>
</organism>
<gene>
    <name evidence="1" type="ORF">EGO53_28240</name>
</gene>
<dbReference type="Proteomes" id="UP000317572">
    <property type="component" value="Plasmid p1-159"/>
</dbReference>
<name>A0A515D5K6_SERLI</name>
<geneLocation type="plasmid" evidence="1 2">
    <name>p1-159</name>
</geneLocation>
<protein>
    <submittedName>
        <fullName evidence="1">Uncharacterized protein</fullName>
    </submittedName>
</protein>
<accession>A0A515D5K6</accession>
<reference evidence="1 2" key="1">
    <citation type="submission" date="2018-11" db="EMBL/GenBank/DDBJ databases">
        <title>The first complete genome of Serratia liquefaciens isolated from metalophyte plant revel distinctness adaptive mechanisms in an extreme habitat.</title>
        <authorList>
            <person name="Caneschi W.L."/>
            <person name="Sanchez A.B."/>
            <person name="Felestrino E.B."/>
            <person name="Assis R.A.B."/>
            <person name="Lemes C.G.C."/>
            <person name="Cordeiro I.F."/>
            <person name="Fonseca N.P."/>
            <person name="Villa M."/>
            <person name="Vieira I.T."/>
            <person name="Moraes L.A."/>
            <person name="Kamino L.H.Y."/>
            <person name="do Carmo F."/>
            <person name="Garcia C.M."/>
            <person name="Almeida N.F."/>
            <person name="Silva R.S."/>
            <person name="Ferro J.A."/>
            <person name="Ferro M.I.T."/>
            <person name="Varani A.M."/>
            <person name="Ferreira R.M."/>
            <person name="dos Santos V.L."/>
            <person name="Silva U.C."/>
            <person name="Setubal J.C."/>
            <person name="Moreira L.M."/>
        </authorList>
    </citation>
    <scope>NUCLEOTIDE SEQUENCE [LARGE SCALE GENOMIC DNA]</scope>
    <source>
        <strain evidence="1 2">FG3</strain>
        <plasmid evidence="1 2">p1-159</plasmid>
    </source>
</reference>
<proteinExistence type="predicted"/>
<evidence type="ECO:0000313" key="2">
    <source>
        <dbReference type="Proteomes" id="UP000317572"/>
    </source>
</evidence>
<sequence length="133" mass="15171">MTAIINGNLNKRFRVSYLLLEYEKINELLSESESNKKETRITTCFVKDSEDEITLVFPNKIGGTEKAFNVSFVKKKLADSLPRVQSTHNEKPAPRPMVLHRKKRERSLEEQIGSLATKISSSMADAFLNAKKR</sequence>
<dbReference type="EMBL" id="CP033894">
    <property type="protein sequence ID" value="QDL35688.1"/>
    <property type="molecule type" value="Genomic_DNA"/>
</dbReference>
<dbReference type="AlphaFoldDB" id="A0A515D5K6"/>
<dbReference type="RefSeq" id="WP_142816552.1">
    <property type="nucleotide sequence ID" value="NZ_CP033894.1"/>
</dbReference>
<evidence type="ECO:0000313" key="1">
    <source>
        <dbReference type="EMBL" id="QDL35688.1"/>
    </source>
</evidence>